<dbReference type="RefSeq" id="WP_230438481.1">
    <property type="nucleotide sequence ID" value="NZ_CP087715.1"/>
</dbReference>
<evidence type="ECO:0000313" key="1">
    <source>
        <dbReference type="EMBL" id="MFD1216382.1"/>
    </source>
</evidence>
<proteinExistence type="predicted"/>
<dbReference type="EMBL" id="JBHTLR010000007">
    <property type="protein sequence ID" value="MFD1216382.1"/>
    <property type="molecule type" value="Genomic_DNA"/>
</dbReference>
<keyword evidence="2" id="KW-1185">Reference proteome</keyword>
<accession>A0ABW3U6P0</accession>
<organism evidence="1 2">
    <name type="scientific">Microbulbifer celer</name>
    <dbReference type="NCBI Taxonomy" id="435905"/>
    <lineage>
        <taxon>Bacteria</taxon>
        <taxon>Pseudomonadati</taxon>
        <taxon>Pseudomonadota</taxon>
        <taxon>Gammaproteobacteria</taxon>
        <taxon>Cellvibrionales</taxon>
        <taxon>Microbulbiferaceae</taxon>
        <taxon>Microbulbifer</taxon>
    </lineage>
</organism>
<name>A0ABW3U6P0_9GAMM</name>
<protein>
    <submittedName>
        <fullName evidence="1">Uncharacterized protein</fullName>
    </submittedName>
</protein>
<reference evidence="2" key="1">
    <citation type="journal article" date="2019" name="Int. J. Syst. Evol. Microbiol.">
        <title>The Global Catalogue of Microorganisms (GCM) 10K type strain sequencing project: providing services to taxonomists for standard genome sequencing and annotation.</title>
        <authorList>
            <consortium name="The Broad Institute Genomics Platform"/>
            <consortium name="The Broad Institute Genome Sequencing Center for Infectious Disease"/>
            <person name="Wu L."/>
            <person name="Ma J."/>
        </authorList>
    </citation>
    <scope>NUCLEOTIDE SEQUENCE [LARGE SCALE GENOMIC DNA]</scope>
    <source>
        <strain evidence="2">CCUG 54356</strain>
    </source>
</reference>
<sequence>MNSAEPVELSEYKFQRQIEAEREPQIEKMAQFVERRLLSSAGRLSENQVLAQRLFEDLIGDRAESLSAVAITALSDGAEAGMALARMAREVADEIAVTHYDEFENEAREWGWIE</sequence>
<evidence type="ECO:0000313" key="2">
    <source>
        <dbReference type="Proteomes" id="UP001597264"/>
    </source>
</evidence>
<dbReference type="Proteomes" id="UP001597264">
    <property type="component" value="Unassembled WGS sequence"/>
</dbReference>
<comment type="caution">
    <text evidence="1">The sequence shown here is derived from an EMBL/GenBank/DDBJ whole genome shotgun (WGS) entry which is preliminary data.</text>
</comment>
<gene>
    <name evidence="1" type="ORF">ACFQ2X_07225</name>
</gene>